<keyword evidence="4" id="KW-1185">Reference proteome</keyword>
<sequence length="233" mass="25215">MLRPLLSVFLLSLVLSAVLSAPIAAEPAARILAIGDSLIAWNGPGQKSVADVMAQELGEPVKSRAVSGARIIYGLPITGALGMRIARQFNPKQPRDWVVLSGGGNDLWFGCGCNKCERRMGRMISEDGRSGAVVDLVTKIRKTGARVVMLGYLRSPGVNSPIESCRDEGDAYEARLAMMAKRLKGVHFLSNADLVPHGDKSFHAFDMIHPSIKGSRAIGKRVVELIRREDKGR</sequence>
<dbReference type="InterPro" id="IPR013830">
    <property type="entry name" value="SGNH_hydro"/>
</dbReference>
<organism evidence="3 4">
    <name type="scientific">Aliiroseovarius crassostreae</name>
    <dbReference type="NCBI Taxonomy" id="154981"/>
    <lineage>
        <taxon>Bacteria</taxon>
        <taxon>Pseudomonadati</taxon>
        <taxon>Pseudomonadota</taxon>
        <taxon>Alphaproteobacteria</taxon>
        <taxon>Rhodobacterales</taxon>
        <taxon>Paracoccaceae</taxon>
        <taxon>Aliiroseovarius</taxon>
    </lineage>
</organism>
<comment type="caution">
    <text evidence="3">The sequence shown here is derived from an EMBL/GenBank/DDBJ whole genome shotgun (WGS) entry which is preliminary data.</text>
</comment>
<gene>
    <name evidence="3" type="ORF">AKJ29_03655</name>
</gene>
<dbReference type="Proteomes" id="UP000050471">
    <property type="component" value="Unassembled WGS sequence"/>
</dbReference>
<dbReference type="OrthoDB" id="7840049at2"/>
<dbReference type="InterPro" id="IPR036514">
    <property type="entry name" value="SGNH_hydro_sf"/>
</dbReference>
<feature type="domain" description="SGNH hydrolase-type esterase" evidence="2">
    <location>
        <begin position="33"/>
        <end position="217"/>
    </location>
</feature>
<dbReference type="AlphaFoldDB" id="A0A0P7JL64"/>
<proteinExistence type="predicted"/>
<feature type="chain" id="PRO_5006140417" evidence="1">
    <location>
        <begin position="21"/>
        <end position="233"/>
    </location>
</feature>
<keyword evidence="1" id="KW-0732">Signal</keyword>
<evidence type="ECO:0000313" key="3">
    <source>
        <dbReference type="EMBL" id="KPN61838.1"/>
    </source>
</evidence>
<dbReference type="EMBL" id="LKBA01000024">
    <property type="protein sequence ID" value="KPN61838.1"/>
    <property type="molecule type" value="Genomic_DNA"/>
</dbReference>
<name>A0A0P7JL64_9RHOB</name>
<evidence type="ECO:0000313" key="4">
    <source>
        <dbReference type="Proteomes" id="UP000050471"/>
    </source>
</evidence>
<reference evidence="3 4" key="1">
    <citation type="submission" date="2015-09" db="EMBL/GenBank/DDBJ databases">
        <title>Draft genome sequence of Aliiroseovarius crassostreae CV919-312TSm, the causative agent of Roseovarius Oyster Disease (formerly Juvenile Oyster Disease).</title>
        <authorList>
            <person name="Kessner L."/>
            <person name="Spinard E."/>
            <person name="Nelson D."/>
        </authorList>
    </citation>
    <scope>NUCLEOTIDE SEQUENCE [LARGE SCALE GENOMIC DNA]</scope>
    <source>
        <strain evidence="3 4">CV919-312</strain>
    </source>
</reference>
<dbReference type="RefSeq" id="WP_055192873.1">
    <property type="nucleotide sequence ID" value="NZ_FPBS01000003.1"/>
</dbReference>
<dbReference type="Pfam" id="PF13472">
    <property type="entry name" value="Lipase_GDSL_2"/>
    <property type="match status" value="1"/>
</dbReference>
<accession>A0A0P7JL64</accession>
<protein>
    <submittedName>
        <fullName evidence="3">GDSL family lipase</fullName>
    </submittedName>
</protein>
<evidence type="ECO:0000256" key="1">
    <source>
        <dbReference type="SAM" id="SignalP"/>
    </source>
</evidence>
<dbReference type="CDD" id="cd00229">
    <property type="entry name" value="SGNH_hydrolase"/>
    <property type="match status" value="1"/>
</dbReference>
<evidence type="ECO:0000259" key="2">
    <source>
        <dbReference type="Pfam" id="PF13472"/>
    </source>
</evidence>
<dbReference type="STRING" id="154981.AKJ29_03655"/>
<dbReference type="GO" id="GO:0016788">
    <property type="term" value="F:hydrolase activity, acting on ester bonds"/>
    <property type="evidence" value="ECO:0007669"/>
    <property type="project" value="UniProtKB-ARBA"/>
</dbReference>
<feature type="signal peptide" evidence="1">
    <location>
        <begin position="1"/>
        <end position="20"/>
    </location>
</feature>
<dbReference type="SUPFAM" id="SSF52266">
    <property type="entry name" value="SGNH hydrolase"/>
    <property type="match status" value="1"/>
</dbReference>
<dbReference type="Gene3D" id="3.40.50.1110">
    <property type="entry name" value="SGNH hydrolase"/>
    <property type="match status" value="1"/>
</dbReference>